<dbReference type="GO" id="GO:0008168">
    <property type="term" value="F:methyltransferase activity"/>
    <property type="evidence" value="ECO:0007669"/>
    <property type="project" value="UniProtKB-KW"/>
</dbReference>
<proteinExistence type="predicted"/>
<dbReference type="InterPro" id="IPR029063">
    <property type="entry name" value="SAM-dependent_MTases_sf"/>
</dbReference>
<dbReference type="PANTHER" id="PTHR13369:SF3">
    <property type="entry name" value="METHYLTRANSFERASE DOMAIN-CONTAINING PROTEIN"/>
    <property type="match status" value="1"/>
</dbReference>
<evidence type="ECO:0000313" key="2">
    <source>
        <dbReference type="EMBL" id="NLR89883.1"/>
    </source>
</evidence>
<keyword evidence="2" id="KW-0489">Methyltransferase</keyword>
<evidence type="ECO:0000313" key="3">
    <source>
        <dbReference type="Proteomes" id="UP000585050"/>
    </source>
</evidence>
<dbReference type="SUPFAM" id="SSF53335">
    <property type="entry name" value="S-adenosyl-L-methionine-dependent methyltransferases"/>
    <property type="match status" value="1"/>
</dbReference>
<dbReference type="AlphaFoldDB" id="A0A7X8XU07"/>
<sequence>MSLINVDKFEQHLKDSLKNNTFVKITLSNKRVKENDLKSINGKLVELKKGLHLSCLYRYPTKDITKNYPVEEVVEKVMKYLEENFYNADLYTVEADYHLLISPKNSAKLRVKAASTKEKPKLQHDKQKNRLIGTKDNVYLQELGVTTKEFKVKNSMQDKYRQLNKYVEIIDGILKNVKFDASYNVVDMGAGKGYLTFGLYDYLTNVIKQKPHVIGVEMRKELVEKCNGIAERSKFDDLEFVEGTIKEAELPGIDLLIALHACDTATDDAIYRGIQAQSKVIVCAPCCHKQIRKQINPEDSLSKITQFGILKERQAELLTDGIRALIMEAYGYKTKVFEFITTEHTPKNVLVVGVQEEKRTTPKPEVVEQINEIKRIHGITSHHLEELLEMNITIS</sequence>
<comment type="caution">
    <text evidence="2">The sequence shown here is derived from an EMBL/GenBank/DDBJ whole genome shotgun (WGS) entry which is preliminary data.</text>
</comment>
<feature type="domain" description="Methyltransferase" evidence="1">
    <location>
        <begin position="158"/>
        <end position="294"/>
    </location>
</feature>
<name>A0A7X8XU07_9BACT</name>
<evidence type="ECO:0000259" key="1">
    <source>
        <dbReference type="Pfam" id="PF13679"/>
    </source>
</evidence>
<keyword evidence="2" id="KW-0808">Transferase</keyword>
<dbReference type="Pfam" id="PF13679">
    <property type="entry name" value="Methyltransf_32"/>
    <property type="match status" value="1"/>
</dbReference>
<dbReference type="CDD" id="cd02440">
    <property type="entry name" value="AdoMet_MTases"/>
    <property type="match status" value="1"/>
</dbReference>
<dbReference type="Gene3D" id="3.40.50.150">
    <property type="entry name" value="Vaccinia Virus protein VP39"/>
    <property type="match status" value="1"/>
</dbReference>
<keyword evidence="3" id="KW-1185">Reference proteome</keyword>
<dbReference type="GO" id="GO:0005737">
    <property type="term" value="C:cytoplasm"/>
    <property type="evidence" value="ECO:0007669"/>
    <property type="project" value="TreeGrafter"/>
</dbReference>
<dbReference type="InterPro" id="IPR025714">
    <property type="entry name" value="Methyltranfer_dom"/>
</dbReference>
<dbReference type="Proteomes" id="UP000585050">
    <property type="component" value="Unassembled WGS sequence"/>
</dbReference>
<dbReference type="GO" id="GO:0032259">
    <property type="term" value="P:methylation"/>
    <property type="evidence" value="ECO:0007669"/>
    <property type="project" value="UniProtKB-KW"/>
</dbReference>
<dbReference type="EMBL" id="JABAIL010000001">
    <property type="protein sequence ID" value="NLR89883.1"/>
    <property type="molecule type" value="Genomic_DNA"/>
</dbReference>
<organism evidence="2 3">
    <name type="scientific">Flammeovirga agarivorans</name>
    <dbReference type="NCBI Taxonomy" id="2726742"/>
    <lineage>
        <taxon>Bacteria</taxon>
        <taxon>Pseudomonadati</taxon>
        <taxon>Bacteroidota</taxon>
        <taxon>Cytophagia</taxon>
        <taxon>Cytophagales</taxon>
        <taxon>Flammeovirgaceae</taxon>
        <taxon>Flammeovirga</taxon>
    </lineage>
</organism>
<protein>
    <submittedName>
        <fullName evidence="2">SAM-dependent methyltransferase</fullName>
    </submittedName>
</protein>
<reference evidence="2 3" key="1">
    <citation type="submission" date="2020-04" db="EMBL/GenBank/DDBJ databases">
        <title>Flammeovirga sp. SR4, a novel species isolated from seawater.</title>
        <authorList>
            <person name="Wang X."/>
        </authorList>
    </citation>
    <scope>NUCLEOTIDE SEQUENCE [LARGE SCALE GENOMIC DNA]</scope>
    <source>
        <strain evidence="2 3">SR4</strain>
    </source>
</reference>
<dbReference type="RefSeq" id="WP_168880567.1">
    <property type="nucleotide sequence ID" value="NZ_JABAIL010000001.1"/>
</dbReference>
<dbReference type="PANTHER" id="PTHR13369">
    <property type="match status" value="1"/>
</dbReference>
<gene>
    <name evidence="2" type="ORF">HGP29_01640</name>
</gene>
<accession>A0A7X8XU07</accession>